<dbReference type="EMBL" id="JYDP01000514">
    <property type="protein sequence ID" value="KRZ00326.1"/>
    <property type="molecule type" value="Genomic_DNA"/>
</dbReference>
<feature type="non-terminal residue" evidence="3">
    <location>
        <position position="1"/>
    </location>
</feature>
<proteinExistence type="predicted"/>
<organism evidence="3 4">
    <name type="scientific">Trichinella zimbabwensis</name>
    <dbReference type="NCBI Taxonomy" id="268475"/>
    <lineage>
        <taxon>Eukaryota</taxon>
        <taxon>Metazoa</taxon>
        <taxon>Ecdysozoa</taxon>
        <taxon>Nematoda</taxon>
        <taxon>Enoplea</taxon>
        <taxon>Dorylaimia</taxon>
        <taxon>Trichinellida</taxon>
        <taxon>Trichinellidae</taxon>
        <taxon>Trichinella</taxon>
    </lineage>
</organism>
<evidence type="ECO:0000313" key="4">
    <source>
        <dbReference type="Proteomes" id="UP000055024"/>
    </source>
</evidence>
<feature type="signal peptide" evidence="2">
    <location>
        <begin position="1"/>
        <end position="17"/>
    </location>
</feature>
<comment type="caution">
    <text evidence="3">The sequence shown here is derived from an EMBL/GenBank/DDBJ whole genome shotgun (WGS) entry which is preliminary data.</text>
</comment>
<dbReference type="Proteomes" id="UP000055024">
    <property type="component" value="Unassembled WGS sequence"/>
</dbReference>
<evidence type="ECO:0000313" key="3">
    <source>
        <dbReference type="EMBL" id="KRZ00326.1"/>
    </source>
</evidence>
<name>A0A0V1GPW2_9BILA</name>
<keyword evidence="4" id="KW-1185">Reference proteome</keyword>
<dbReference type="AlphaFoldDB" id="A0A0V1GPW2"/>
<evidence type="ECO:0000256" key="1">
    <source>
        <dbReference type="SAM" id="Phobius"/>
    </source>
</evidence>
<feature type="transmembrane region" description="Helical" evidence="1">
    <location>
        <begin position="35"/>
        <end position="51"/>
    </location>
</feature>
<reference evidence="3 4" key="1">
    <citation type="submission" date="2015-01" db="EMBL/GenBank/DDBJ databases">
        <title>Evolution of Trichinella species and genotypes.</title>
        <authorList>
            <person name="Korhonen P.K."/>
            <person name="Edoardo P."/>
            <person name="Giuseppe L.R."/>
            <person name="Gasser R.B."/>
        </authorList>
    </citation>
    <scope>NUCLEOTIDE SEQUENCE [LARGE SCALE GENOMIC DNA]</scope>
    <source>
        <strain evidence="3">ISS1029</strain>
    </source>
</reference>
<feature type="chain" id="PRO_5006878546" evidence="2">
    <location>
        <begin position="18"/>
        <end position="58"/>
    </location>
</feature>
<feature type="non-terminal residue" evidence="3">
    <location>
        <position position="58"/>
    </location>
</feature>
<keyword evidence="2" id="KW-0732">Signal</keyword>
<keyword evidence="1" id="KW-1133">Transmembrane helix</keyword>
<evidence type="ECO:0000256" key="2">
    <source>
        <dbReference type="SAM" id="SignalP"/>
    </source>
</evidence>
<sequence>LLSELLLLLCFQIVSLAMSEQSKDMKAISDELLNKHYLVFYFVVVMVVAFLERISETT</sequence>
<protein>
    <submittedName>
        <fullName evidence="3">Uncharacterized protein</fullName>
    </submittedName>
</protein>
<gene>
    <name evidence="3" type="ORF">T11_11386</name>
</gene>
<keyword evidence="1" id="KW-0812">Transmembrane</keyword>
<keyword evidence="1" id="KW-0472">Membrane</keyword>
<accession>A0A0V1GPW2</accession>